<evidence type="ECO:0000256" key="2">
    <source>
        <dbReference type="ARBA" id="ARBA00022801"/>
    </source>
</evidence>
<evidence type="ECO:0000256" key="3">
    <source>
        <dbReference type="ARBA" id="ARBA00022806"/>
    </source>
</evidence>
<keyword evidence="5" id="KW-0413">Isomerase</keyword>
<dbReference type="InterPro" id="IPR000212">
    <property type="entry name" value="DNA_helicase_UvrD/REP"/>
</dbReference>
<evidence type="ECO:0000256" key="7">
    <source>
        <dbReference type="ARBA" id="ARBA00034808"/>
    </source>
</evidence>
<evidence type="ECO:0000256" key="6">
    <source>
        <dbReference type="ARBA" id="ARBA00034617"/>
    </source>
</evidence>
<dbReference type="InterPro" id="IPR014017">
    <property type="entry name" value="DNA_helicase_UvrD-like_C"/>
</dbReference>
<dbReference type="PANTHER" id="PTHR11070">
    <property type="entry name" value="UVRD / RECB / PCRA DNA HELICASE FAMILY MEMBER"/>
    <property type="match status" value="1"/>
</dbReference>
<dbReference type="GO" id="GO:0000725">
    <property type="term" value="P:recombinational repair"/>
    <property type="evidence" value="ECO:0007669"/>
    <property type="project" value="TreeGrafter"/>
</dbReference>
<evidence type="ECO:0000313" key="11">
    <source>
        <dbReference type="EMBL" id="MBB5493691.1"/>
    </source>
</evidence>
<dbReference type="RefSeq" id="WP_312893957.1">
    <property type="nucleotide sequence ID" value="NZ_BAAAKM010000072.1"/>
</dbReference>
<dbReference type="Proteomes" id="UP000579647">
    <property type="component" value="Unassembled WGS sequence"/>
</dbReference>
<dbReference type="Pfam" id="PF13361">
    <property type="entry name" value="UvrD_C"/>
    <property type="match status" value="1"/>
</dbReference>
<feature type="domain" description="UvrD-like helicase ATP-binding" evidence="10">
    <location>
        <begin position="5"/>
        <end position="292"/>
    </location>
</feature>
<evidence type="ECO:0000256" key="8">
    <source>
        <dbReference type="ARBA" id="ARBA00048988"/>
    </source>
</evidence>
<comment type="caution">
    <text evidence="11">The sequence shown here is derived from an EMBL/GenBank/DDBJ whole genome shotgun (WGS) entry which is preliminary data.</text>
</comment>
<dbReference type="InterPro" id="IPR027417">
    <property type="entry name" value="P-loop_NTPase"/>
</dbReference>
<protein>
    <recommendedName>
        <fullName evidence="7">DNA 3'-5' helicase</fullName>
        <ecNumber evidence="7">5.6.2.4</ecNumber>
    </recommendedName>
</protein>
<dbReference type="SUPFAM" id="SSF52540">
    <property type="entry name" value="P-loop containing nucleoside triphosphate hydrolases"/>
    <property type="match status" value="1"/>
</dbReference>
<dbReference type="EMBL" id="JACHDO010000001">
    <property type="protein sequence ID" value="MBB5493691.1"/>
    <property type="molecule type" value="Genomic_DNA"/>
</dbReference>
<feature type="binding site" evidence="9">
    <location>
        <begin position="26"/>
        <end position="33"/>
    </location>
    <ligand>
        <name>ATP</name>
        <dbReference type="ChEBI" id="CHEBI:30616"/>
    </ligand>
</feature>
<dbReference type="PANTHER" id="PTHR11070:SF3">
    <property type="entry name" value="DNA 3'-5' HELICASE"/>
    <property type="match status" value="1"/>
</dbReference>
<dbReference type="Pfam" id="PF00580">
    <property type="entry name" value="UvrD-helicase"/>
    <property type="match status" value="1"/>
</dbReference>
<evidence type="ECO:0000256" key="5">
    <source>
        <dbReference type="ARBA" id="ARBA00023235"/>
    </source>
</evidence>
<evidence type="ECO:0000256" key="1">
    <source>
        <dbReference type="ARBA" id="ARBA00022741"/>
    </source>
</evidence>
<evidence type="ECO:0000259" key="10">
    <source>
        <dbReference type="PROSITE" id="PS51198"/>
    </source>
</evidence>
<dbReference type="Gene3D" id="3.40.50.300">
    <property type="entry name" value="P-loop containing nucleotide triphosphate hydrolases"/>
    <property type="match status" value="2"/>
</dbReference>
<evidence type="ECO:0000313" key="12">
    <source>
        <dbReference type="Proteomes" id="UP000579647"/>
    </source>
</evidence>
<accession>A0A840WL14</accession>
<reference evidence="11 12" key="1">
    <citation type="submission" date="2020-08" db="EMBL/GenBank/DDBJ databases">
        <title>Sequencing the genomes of 1000 actinobacteria strains.</title>
        <authorList>
            <person name="Klenk H.-P."/>
        </authorList>
    </citation>
    <scope>NUCLEOTIDE SEQUENCE [LARGE SCALE GENOMIC DNA]</scope>
    <source>
        <strain evidence="11 12">DSM 44598</strain>
    </source>
</reference>
<dbReference type="EC" id="5.6.2.4" evidence="7"/>
<dbReference type="PROSITE" id="PS51198">
    <property type="entry name" value="UVRD_HELICASE_ATP_BIND"/>
    <property type="match status" value="1"/>
</dbReference>
<keyword evidence="1 9" id="KW-0547">Nucleotide-binding</keyword>
<name>A0A840WL14_9ACTN</name>
<keyword evidence="3 9" id="KW-0347">Helicase</keyword>
<evidence type="ECO:0000256" key="4">
    <source>
        <dbReference type="ARBA" id="ARBA00022840"/>
    </source>
</evidence>
<dbReference type="AlphaFoldDB" id="A0A840WL14"/>
<dbReference type="InterPro" id="IPR014016">
    <property type="entry name" value="UvrD-like_ATP-bd"/>
</dbReference>
<keyword evidence="2 9" id="KW-0378">Hydrolase</keyword>
<proteinExistence type="predicted"/>
<gene>
    <name evidence="11" type="ORF">HNR07_004828</name>
</gene>
<organism evidence="11 12">
    <name type="scientific">Nocardiopsis metallicus</name>
    <dbReference type="NCBI Taxonomy" id="179819"/>
    <lineage>
        <taxon>Bacteria</taxon>
        <taxon>Bacillati</taxon>
        <taxon>Actinomycetota</taxon>
        <taxon>Actinomycetes</taxon>
        <taxon>Streptosporangiales</taxon>
        <taxon>Nocardiopsidaceae</taxon>
        <taxon>Nocardiopsis</taxon>
    </lineage>
</organism>
<comment type="catalytic activity">
    <reaction evidence="6">
        <text>Couples ATP hydrolysis with the unwinding of duplex DNA by translocating in the 3'-5' direction.</text>
        <dbReference type="EC" id="5.6.2.4"/>
    </reaction>
</comment>
<dbReference type="GO" id="GO:0016787">
    <property type="term" value="F:hydrolase activity"/>
    <property type="evidence" value="ECO:0007669"/>
    <property type="project" value="UniProtKB-UniRule"/>
</dbReference>
<dbReference type="GO" id="GO:0005524">
    <property type="term" value="F:ATP binding"/>
    <property type="evidence" value="ECO:0007669"/>
    <property type="project" value="UniProtKB-UniRule"/>
</dbReference>
<dbReference type="GO" id="GO:0005829">
    <property type="term" value="C:cytosol"/>
    <property type="evidence" value="ECO:0007669"/>
    <property type="project" value="TreeGrafter"/>
</dbReference>
<dbReference type="GO" id="GO:0043138">
    <property type="term" value="F:3'-5' DNA helicase activity"/>
    <property type="evidence" value="ECO:0007669"/>
    <property type="project" value="UniProtKB-EC"/>
</dbReference>
<keyword evidence="12" id="KW-1185">Reference proteome</keyword>
<keyword evidence="4 9" id="KW-0067">ATP-binding</keyword>
<evidence type="ECO:0000256" key="9">
    <source>
        <dbReference type="PROSITE-ProRule" id="PRU00560"/>
    </source>
</evidence>
<sequence length="460" mass="51700">MNLPRPTGHQRKVIYLPEQGHQVVLGSAGTGKTVMSIYRAKHLSQPGVRWSGRTLLVTSAKALAGHLQDMARGAAGNLDVRTYGRFAWGYLHSRGLMRGQNIVKSRTRTSLVKQAIKAVSAHHPGHRLFEREVTWFGDELSWITGMGFQEESAYLKAERRIRARIPENSRPIIWEILEHYRELRAERGYDFDWDDIAITVREQLQDDDQERFYRHIVIDEGQDLSPEEIRSLADAVSPDGSVTFFGDYAQQIYGQAMSWKSCGLKVKRVEKFQDNYRNSTAIAKVALALSSGPFFGESEDLVEPVAPKAAGPKPTLVKCADEREEIEIARRIALRLSSEGTVAVIGRTWQETERVCQGLESQNIKQISYSWNAPPGVYRSTYYSAKGLEFNSVIIPFCGDALMPSEKALDSFGEEDAMAREAKLLYVAITRAKSDLVITYSGDRTRLLPSAPDLFAEVRP</sequence>
<dbReference type="GO" id="GO:0003677">
    <property type="term" value="F:DNA binding"/>
    <property type="evidence" value="ECO:0007669"/>
    <property type="project" value="InterPro"/>
</dbReference>
<comment type="catalytic activity">
    <reaction evidence="8">
        <text>ATP + H2O = ADP + phosphate + H(+)</text>
        <dbReference type="Rhea" id="RHEA:13065"/>
        <dbReference type="ChEBI" id="CHEBI:15377"/>
        <dbReference type="ChEBI" id="CHEBI:15378"/>
        <dbReference type="ChEBI" id="CHEBI:30616"/>
        <dbReference type="ChEBI" id="CHEBI:43474"/>
        <dbReference type="ChEBI" id="CHEBI:456216"/>
        <dbReference type="EC" id="5.6.2.4"/>
    </reaction>
</comment>